<keyword evidence="2" id="KW-1185">Reference proteome</keyword>
<gene>
    <name evidence="1" type="ORF">GCM10008018_08970</name>
</gene>
<dbReference type="NCBIfam" id="TIGR01484">
    <property type="entry name" value="HAD-SF-IIB"/>
    <property type="match status" value="1"/>
</dbReference>
<dbReference type="InterPro" id="IPR000150">
    <property type="entry name" value="Cof"/>
</dbReference>
<dbReference type="SFLD" id="SFLDG01140">
    <property type="entry name" value="C2.B:_Phosphomannomutase_and_P"/>
    <property type="match status" value="1"/>
</dbReference>
<name>A0ABQ2BSQ8_9BACL</name>
<dbReference type="PANTHER" id="PTHR10000:SF8">
    <property type="entry name" value="HAD SUPERFAMILY HYDROLASE-LIKE, TYPE 3"/>
    <property type="match status" value="1"/>
</dbReference>
<dbReference type="CDD" id="cd07516">
    <property type="entry name" value="HAD_Pase"/>
    <property type="match status" value="1"/>
</dbReference>
<sequence length="287" mass="32365">MNQTLFVSDLDGTLLNKDQQISQQNLAAIRIFRELGGIFTLATGRMEAAVTPFIKELNLDVPVILYNGARIYNPITEEVLYDKHLPLLQELWQQIVSSLTDDVGLFVYRDGQVYTPNRNEIVKKHEEKDQVKCSLLTENTVMDRVTKLLLISSDLGLLKAVEQLVQDHGMPNEIVYSEWNYLEILPPDVSKGNALQELMRILSIENAYTMAVGDNLNDISLMQSADMGYAVENAHPDLKKMADDITIHHEQHAIAAIIKKYLIEQGVTMDESFGDCANDGETSRRVD</sequence>
<organism evidence="1 2">
    <name type="scientific">Paenibacillus marchantiophytorum</name>
    <dbReference type="NCBI Taxonomy" id="1619310"/>
    <lineage>
        <taxon>Bacteria</taxon>
        <taxon>Bacillati</taxon>
        <taxon>Bacillota</taxon>
        <taxon>Bacilli</taxon>
        <taxon>Bacillales</taxon>
        <taxon>Paenibacillaceae</taxon>
        <taxon>Paenibacillus</taxon>
    </lineage>
</organism>
<evidence type="ECO:0000313" key="1">
    <source>
        <dbReference type="EMBL" id="GGI44813.1"/>
    </source>
</evidence>
<dbReference type="InterPro" id="IPR023214">
    <property type="entry name" value="HAD_sf"/>
</dbReference>
<evidence type="ECO:0000313" key="2">
    <source>
        <dbReference type="Proteomes" id="UP000615455"/>
    </source>
</evidence>
<reference evidence="2" key="1">
    <citation type="journal article" date="2019" name="Int. J. Syst. Evol. Microbiol.">
        <title>The Global Catalogue of Microorganisms (GCM) 10K type strain sequencing project: providing services to taxonomists for standard genome sequencing and annotation.</title>
        <authorList>
            <consortium name="The Broad Institute Genomics Platform"/>
            <consortium name="The Broad Institute Genome Sequencing Center for Infectious Disease"/>
            <person name="Wu L."/>
            <person name="Ma J."/>
        </authorList>
    </citation>
    <scope>NUCLEOTIDE SEQUENCE [LARGE SCALE GENOMIC DNA]</scope>
    <source>
        <strain evidence="2">CGMCC 1.15043</strain>
    </source>
</reference>
<proteinExistence type="predicted"/>
<dbReference type="EMBL" id="BMHE01000003">
    <property type="protein sequence ID" value="GGI44813.1"/>
    <property type="molecule type" value="Genomic_DNA"/>
</dbReference>
<accession>A0ABQ2BSQ8</accession>
<dbReference type="RefSeq" id="WP_189008175.1">
    <property type="nucleotide sequence ID" value="NZ_BMHE01000003.1"/>
</dbReference>
<dbReference type="Pfam" id="PF08282">
    <property type="entry name" value="Hydrolase_3"/>
    <property type="match status" value="1"/>
</dbReference>
<dbReference type="SUPFAM" id="SSF56784">
    <property type="entry name" value="HAD-like"/>
    <property type="match status" value="1"/>
</dbReference>
<dbReference type="PROSITE" id="PS01228">
    <property type="entry name" value="COF_1"/>
    <property type="match status" value="1"/>
</dbReference>
<dbReference type="SFLD" id="SFLDS00003">
    <property type="entry name" value="Haloacid_Dehalogenase"/>
    <property type="match status" value="1"/>
</dbReference>
<protein>
    <submittedName>
        <fullName evidence="1">Phosphatase</fullName>
    </submittedName>
</protein>
<dbReference type="Gene3D" id="3.30.1240.10">
    <property type="match status" value="1"/>
</dbReference>
<dbReference type="PANTHER" id="PTHR10000">
    <property type="entry name" value="PHOSPHOSERINE PHOSPHATASE"/>
    <property type="match status" value="1"/>
</dbReference>
<dbReference type="Gene3D" id="3.40.50.1000">
    <property type="entry name" value="HAD superfamily/HAD-like"/>
    <property type="match status" value="1"/>
</dbReference>
<dbReference type="Proteomes" id="UP000615455">
    <property type="component" value="Unassembled WGS sequence"/>
</dbReference>
<comment type="caution">
    <text evidence="1">The sequence shown here is derived from an EMBL/GenBank/DDBJ whole genome shotgun (WGS) entry which is preliminary data.</text>
</comment>
<dbReference type="InterPro" id="IPR006379">
    <property type="entry name" value="HAD-SF_hydro_IIB"/>
</dbReference>
<dbReference type="InterPro" id="IPR036412">
    <property type="entry name" value="HAD-like_sf"/>
</dbReference>
<dbReference type="NCBIfam" id="TIGR00099">
    <property type="entry name" value="Cof-subfamily"/>
    <property type="match status" value="1"/>
</dbReference>